<dbReference type="Pfam" id="PF11756">
    <property type="entry name" value="YgbA_NO"/>
    <property type="match status" value="1"/>
</dbReference>
<name>A0A7I8DX67_9FIRM</name>
<dbReference type="NCBIfam" id="NF007714">
    <property type="entry name" value="PRK10410.1-2"/>
    <property type="match status" value="1"/>
</dbReference>
<evidence type="ECO:0000313" key="1">
    <source>
        <dbReference type="EMBL" id="BCL57232.1"/>
    </source>
</evidence>
<organism evidence="1 2">
    <name type="scientific">Faecalibacillus intestinalis</name>
    <dbReference type="NCBI Taxonomy" id="1982626"/>
    <lineage>
        <taxon>Bacteria</taxon>
        <taxon>Bacillati</taxon>
        <taxon>Bacillota</taxon>
        <taxon>Erysipelotrichia</taxon>
        <taxon>Erysipelotrichales</taxon>
        <taxon>Coprobacillaceae</taxon>
        <taxon>Faecalibacillus</taxon>
    </lineage>
</organism>
<sequence>MNKIDQKRENEKRILKVMIDIYQRKHPQESKMCEDLYKYACLRIDKCPFMETKTFCSGCQVHCYQKEYRSQVKKVMRFSGKYMLFYHPLLTIKHGWLSLKERRRKNV</sequence>
<dbReference type="GeneID" id="70579377"/>
<reference evidence="2" key="1">
    <citation type="submission" date="2020-09" db="EMBL/GenBank/DDBJ databases">
        <title>Complete genome sequencing of Faecalibacillus intestinalis strain 14EGH31.</title>
        <authorList>
            <person name="Sakamoto M."/>
            <person name="Murakami T."/>
            <person name="Mori H."/>
        </authorList>
    </citation>
    <scope>NUCLEOTIDE SEQUENCE [LARGE SCALE GENOMIC DNA]</scope>
    <source>
        <strain evidence="2">14EGH31</strain>
    </source>
</reference>
<dbReference type="AlphaFoldDB" id="A0A7I8DX67"/>
<dbReference type="KEGG" id="fit:Fi14EGH31_09440"/>
<dbReference type="InterPro" id="IPR020483">
    <property type="entry name" value="Uncharacterised_YgbA"/>
</dbReference>
<dbReference type="RefSeq" id="WP_022002139.1">
    <property type="nucleotide sequence ID" value="NZ_AP024085.1"/>
</dbReference>
<evidence type="ECO:0000313" key="2">
    <source>
        <dbReference type="Proteomes" id="UP000593842"/>
    </source>
</evidence>
<accession>A0A7I8DX67</accession>
<gene>
    <name evidence="1" type="ORF">Fi14EGH31_09440</name>
</gene>
<dbReference type="EMBL" id="AP024085">
    <property type="protein sequence ID" value="BCL57232.1"/>
    <property type="molecule type" value="Genomic_DNA"/>
</dbReference>
<protein>
    <recommendedName>
        <fullName evidence="3">Nitrous oxide-stimulated promoter family protein</fullName>
    </recommendedName>
</protein>
<proteinExistence type="predicted"/>
<dbReference type="Proteomes" id="UP000593842">
    <property type="component" value="Chromosome"/>
</dbReference>
<evidence type="ECO:0008006" key="3">
    <source>
        <dbReference type="Google" id="ProtNLM"/>
    </source>
</evidence>